<dbReference type="Gene3D" id="1.20.1440.60">
    <property type="entry name" value="23S rRNA-intervening sequence"/>
    <property type="match status" value="1"/>
</dbReference>
<dbReference type="PATRIC" id="fig|991778.3.peg.618"/>
<accession>F2ALP6</accession>
<organism evidence="1 2">
    <name type="scientific">Rhodopirellula baltica WH47</name>
    <dbReference type="NCBI Taxonomy" id="991778"/>
    <lineage>
        <taxon>Bacteria</taxon>
        <taxon>Pseudomonadati</taxon>
        <taxon>Planctomycetota</taxon>
        <taxon>Planctomycetia</taxon>
        <taxon>Pirellulales</taxon>
        <taxon>Pirellulaceae</taxon>
        <taxon>Rhodopirellula</taxon>
    </lineage>
</organism>
<proteinExistence type="predicted"/>
<gene>
    <name evidence="1" type="ORF">RBWH47_02756</name>
</gene>
<name>F2ALP6_RHOBT</name>
<dbReference type="Pfam" id="PF05635">
    <property type="entry name" value="23S_rRNA_IVP"/>
    <property type="match status" value="1"/>
</dbReference>
<dbReference type="PANTHER" id="PTHR38471">
    <property type="entry name" value="FOUR HELIX BUNDLE PROTEIN"/>
    <property type="match status" value="1"/>
</dbReference>
<dbReference type="AlphaFoldDB" id="F2ALP6"/>
<dbReference type="RefSeq" id="WP_007324563.1">
    <property type="nucleotide sequence ID" value="NZ_AFAR01000032.1"/>
</dbReference>
<dbReference type="SUPFAM" id="SSF158446">
    <property type="entry name" value="IVS-encoded protein-like"/>
    <property type="match status" value="1"/>
</dbReference>
<protein>
    <submittedName>
        <fullName evidence="1">23S rRNA-associated protein</fullName>
    </submittedName>
</protein>
<evidence type="ECO:0000313" key="2">
    <source>
        <dbReference type="Proteomes" id="UP000006222"/>
    </source>
</evidence>
<evidence type="ECO:0000313" key="1">
    <source>
        <dbReference type="EMBL" id="EGF29392.1"/>
    </source>
</evidence>
<dbReference type="InterPro" id="IPR012657">
    <property type="entry name" value="23S_rRNA-intervening_sequence"/>
</dbReference>
<reference evidence="1 2" key="1">
    <citation type="journal article" date="2013" name="Mar. Genomics">
        <title>Expression of sulfatases in Rhodopirellula baltica and the diversity of sulfatases in the genus Rhodopirellula.</title>
        <authorList>
            <person name="Wegner C.E."/>
            <person name="Richter-Heitmann T."/>
            <person name="Klindworth A."/>
            <person name="Klockow C."/>
            <person name="Richter M."/>
            <person name="Achstetter T."/>
            <person name="Glockner F.O."/>
            <person name="Harder J."/>
        </authorList>
    </citation>
    <scope>NUCLEOTIDE SEQUENCE [LARGE SCALE GENOMIC DNA]</scope>
    <source>
        <strain evidence="1 2">WH47</strain>
    </source>
</reference>
<dbReference type="CDD" id="cd16377">
    <property type="entry name" value="23S_rRNA_IVP_like"/>
    <property type="match status" value="1"/>
</dbReference>
<sequence length="121" mass="14424">MDGFEELECYQKARAIRINASAFCKTLPKDERFRLVDQMIRASRSVTANIAEGYGRHHHQEHLQYLRQARGSLYETLEHYHTALDENYLSIERHQEIDTQIRTALRILNGYIRYIRSRTQK</sequence>
<dbReference type="NCBIfam" id="TIGR02436">
    <property type="entry name" value="four helix bundle protein"/>
    <property type="match status" value="1"/>
</dbReference>
<comment type="caution">
    <text evidence="1">The sequence shown here is derived from an EMBL/GenBank/DDBJ whole genome shotgun (WGS) entry which is preliminary data.</text>
</comment>
<dbReference type="EMBL" id="AFAR01000032">
    <property type="protein sequence ID" value="EGF29392.1"/>
    <property type="molecule type" value="Genomic_DNA"/>
</dbReference>
<dbReference type="InterPro" id="IPR036583">
    <property type="entry name" value="23S_rRNA_IVS_sf"/>
</dbReference>
<dbReference type="PANTHER" id="PTHR38471:SF2">
    <property type="entry name" value="FOUR HELIX BUNDLE PROTEIN"/>
    <property type="match status" value="1"/>
</dbReference>
<dbReference type="Proteomes" id="UP000006222">
    <property type="component" value="Unassembled WGS sequence"/>
</dbReference>